<dbReference type="InterPro" id="IPR029020">
    <property type="entry name" value="Ammonium/urea_transptr"/>
</dbReference>
<name>A0ABQ8THZ4_PERAM</name>
<accession>A0ABQ8THZ4</accession>
<feature type="transmembrane region" description="Helical" evidence="8">
    <location>
        <begin position="373"/>
        <end position="392"/>
    </location>
</feature>
<comment type="subcellular location">
    <subcellularLocation>
        <location evidence="1">Membrane</location>
        <topology evidence="1">Multi-pass membrane protein</topology>
    </subcellularLocation>
</comment>
<keyword evidence="4 8" id="KW-0812">Transmembrane</keyword>
<evidence type="ECO:0000313" key="11">
    <source>
        <dbReference type="Proteomes" id="UP001148838"/>
    </source>
</evidence>
<feature type="transmembrane region" description="Helical" evidence="8">
    <location>
        <begin position="505"/>
        <end position="523"/>
    </location>
</feature>
<feature type="transmembrane region" description="Helical" evidence="8">
    <location>
        <begin position="412"/>
        <end position="437"/>
    </location>
</feature>
<comment type="similarity">
    <text evidence="2">Belongs to the ammonia transporter channel (TC 1.A.11.2) family.</text>
</comment>
<protein>
    <recommendedName>
        <fullName evidence="9">Ammonium transporter AmtB-like domain-containing protein</fullName>
    </recommendedName>
</protein>
<evidence type="ECO:0000256" key="5">
    <source>
        <dbReference type="ARBA" id="ARBA00022989"/>
    </source>
</evidence>
<dbReference type="Pfam" id="PF00909">
    <property type="entry name" value="Ammonium_transp"/>
    <property type="match status" value="3"/>
</dbReference>
<dbReference type="Gene3D" id="1.10.3430.10">
    <property type="entry name" value="Ammonium transporter AmtB like domains"/>
    <property type="match status" value="3"/>
</dbReference>
<evidence type="ECO:0000256" key="8">
    <source>
        <dbReference type="SAM" id="Phobius"/>
    </source>
</evidence>
<dbReference type="PROSITE" id="PS01219">
    <property type="entry name" value="AMMONIUM_TRANSP"/>
    <property type="match status" value="1"/>
</dbReference>
<evidence type="ECO:0000259" key="9">
    <source>
        <dbReference type="Pfam" id="PF00909"/>
    </source>
</evidence>
<comment type="caution">
    <text evidence="10">The sequence shown here is derived from an EMBL/GenBank/DDBJ whole genome shotgun (WGS) entry which is preliminary data.</text>
</comment>
<proteinExistence type="inferred from homology"/>
<feature type="transmembrane region" description="Helical" evidence="8">
    <location>
        <begin position="449"/>
        <end position="467"/>
    </location>
</feature>
<evidence type="ECO:0000256" key="2">
    <source>
        <dbReference type="ARBA" id="ARBA00005887"/>
    </source>
</evidence>
<gene>
    <name evidence="10" type="ORF">ANN_12183</name>
</gene>
<keyword evidence="5 8" id="KW-1133">Transmembrane helix</keyword>
<dbReference type="PANTHER" id="PTHR11730">
    <property type="entry name" value="AMMONIUM TRANSPORTER"/>
    <property type="match status" value="1"/>
</dbReference>
<keyword evidence="6 8" id="KW-0472">Membrane</keyword>
<feature type="domain" description="Ammonium transporter AmtB-like" evidence="9">
    <location>
        <begin position="340"/>
        <end position="469"/>
    </location>
</feature>
<keyword evidence="11" id="KW-1185">Reference proteome</keyword>
<evidence type="ECO:0000256" key="3">
    <source>
        <dbReference type="ARBA" id="ARBA00022448"/>
    </source>
</evidence>
<keyword evidence="7" id="KW-0924">Ammonia transport</keyword>
<evidence type="ECO:0000256" key="7">
    <source>
        <dbReference type="ARBA" id="ARBA00023177"/>
    </source>
</evidence>
<organism evidence="10 11">
    <name type="scientific">Periplaneta americana</name>
    <name type="common">American cockroach</name>
    <name type="synonym">Blatta americana</name>
    <dbReference type="NCBI Taxonomy" id="6978"/>
    <lineage>
        <taxon>Eukaryota</taxon>
        <taxon>Metazoa</taxon>
        <taxon>Ecdysozoa</taxon>
        <taxon>Arthropoda</taxon>
        <taxon>Hexapoda</taxon>
        <taxon>Insecta</taxon>
        <taxon>Pterygota</taxon>
        <taxon>Neoptera</taxon>
        <taxon>Polyneoptera</taxon>
        <taxon>Dictyoptera</taxon>
        <taxon>Blattodea</taxon>
        <taxon>Blattoidea</taxon>
        <taxon>Blattidae</taxon>
        <taxon>Blattinae</taxon>
        <taxon>Periplaneta</taxon>
    </lineage>
</organism>
<feature type="domain" description="Ammonium transporter AmtB-like" evidence="9">
    <location>
        <begin position="491"/>
        <end position="580"/>
    </location>
</feature>
<dbReference type="InterPro" id="IPR024041">
    <property type="entry name" value="NH4_transpt_AmtB-like_dom"/>
</dbReference>
<evidence type="ECO:0000313" key="10">
    <source>
        <dbReference type="EMBL" id="KAJ4445503.1"/>
    </source>
</evidence>
<dbReference type="InterPro" id="IPR018047">
    <property type="entry name" value="Ammonium_transpt_CS"/>
</dbReference>
<feature type="transmembrane region" description="Helical" evidence="8">
    <location>
        <begin position="473"/>
        <end position="493"/>
    </location>
</feature>
<dbReference type="PANTHER" id="PTHR11730:SF6">
    <property type="entry name" value="AMMONIUM TRANSPORTER"/>
    <property type="match status" value="1"/>
</dbReference>
<dbReference type="Proteomes" id="UP001148838">
    <property type="component" value="Unassembled WGS sequence"/>
</dbReference>
<feature type="transmembrane region" description="Helical" evidence="8">
    <location>
        <begin position="543"/>
        <end position="564"/>
    </location>
</feature>
<feature type="domain" description="Ammonium transporter AmtB-like" evidence="9">
    <location>
        <begin position="5"/>
        <end position="111"/>
    </location>
</feature>
<sequence>LFTFAVMQCGFACLEAGAVRSKNATNIIMKNIMDIFISAVAYWLVGYALGHGEGNPVFGGTYFAGVGLPPERRADWFFHCVFAATAATLVSGAVAERCNYITYITYSAVISERFSFRRSLPSKETLRGHSDSSFRGEGYIQCCVGVRLFMYSNQELAEIHFMYGKADGNAALARRLYQERYPQRQCPDRKTFALSPADYPARVRFCQWFLRQCGVNPNFPALALFTDEAQFTRDGITNFHNQHVWAYENPRATVPSHRQVRFSLNMWAGTTGDRLVGSHVLVNRPTGQAYTNFLENTIPHVLEDTPLINRQHIHFLHDGAPAHFNRTARRYLDRRFPDRWIGLIYPPTTHWVWSEEGWLQKLGYRDYSGCGPVHLLGGVCSFWGAFLLGPRIGRFENQRNNKQSEVIVGHSVPLTGIGGMILVVGFLAFNGAALGSMANPDDEDTISRVIINTVLGGSGGSIVMLAVCKLGLFGPPAWSFSLTLNAAFIGMVWMKHTFDDPLDAVAVHFGGGFWGLITGSFLAEDGIFYGATYDSAVAFGMRMLGALAMTCWATCTCCIMFFTLKFFGKLRVDEEQEITGKLNNSS</sequence>
<reference evidence="10 11" key="1">
    <citation type="journal article" date="2022" name="Allergy">
        <title>Genome assembly and annotation of Periplaneta americana reveal a comprehensive cockroach allergen profile.</title>
        <authorList>
            <person name="Wang L."/>
            <person name="Xiong Q."/>
            <person name="Saelim N."/>
            <person name="Wang L."/>
            <person name="Nong W."/>
            <person name="Wan A.T."/>
            <person name="Shi M."/>
            <person name="Liu X."/>
            <person name="Cao Q."/>
            <person name="Hui J.H.L."/>
            <person name="Sookrung N."/>
            <person name="Leung T.F."/>
            <person name="Tungtrongchitr A."/>
            <person name="Tsui S.K.W."/>
        </authorList>
    </citation>
    <scope>NUCLEOTIDE SEQUENCE [LARGE SCALE GENOMIC DNA]</scope>
    <source>
        <strain evidence="10">PWHHKU_190912</strain>
    </source>
</reference>
<evidence type="ECO:0000256" key="6">
    <source>
        <dbReference type="ARBA" id="ARBA00023136"/>
    </source>
</evidence>
<feature type="non-terminal residue" evidence="10">
    <location>
        <position position="1"/>
    </location>
</feature>
<evidence type="ECO:0000256" key="1">
    <source>
        <dbReference type="ARBA" id="ARBA00004141"/>
    </source>
</evidence>
<evidence type="ECO:0000256" key="4">
    <source>
        <dbReference type="ARBA" id="ARBA00022692"/>
    </source>
</evidence>
<dbReference type="EMBL" id="JAJSOF020000009">
    <property type="protein sequence ID" value="KAJ4445503.1"/>
    <property type="molecule type" value="Genomic_DNA"/>
</dbReference>
<dbReference type="SUPFAM" id="SSF111352">
    <property type="entry name" value="Ammonium transporter"/>
    <property type="match status" value="2"/>
</dbReference>
<keyword evidence="3" id="KW-0813">Transport</keyword>